<dbReference type="EMBL" id="CP043538">
    <property type="protein sequence ID" value="QGY01609.1"/>
    <property type="molecule type" value="Genomic_DNA"/>
</dbReference>
<dbReference type="Proteomes" id="UP000012488">
    <property type="component" value="Chromosome"/>
</dbReference>
<dbReference type="RefSeq" id="WP_010683365.1">
    <property type="nucleotide sequence ID" value="NZ_CP043538.1"/>
</dbReference>
<reference evidence="1 2" key="2">
    <citation type="journal article" date="2013" name="Genome Announc.">
        <title>Draft Genome Sequence of Methylobacterium mesophilicum Strain SR1.6/6, Isolated from Citrus sinensis.</title>
        <authorList>
            <person name="Marinho Almeida D."/>
            <person name="Dini-Andreote F."/>
            <person name="Camargo Neves A.A."/>
            <person name="Juca Ramos R.T."/>
            <person name="Andreote F.D."/>
            <person name="Carneiro A.R."/>
            <person name="Oliveira de Souza Lima A."/>
            <person name="Caracciolo Gomes de Sa P.H."/>
            <person name="Ribeiro Barbosa M.S."/>
            <person name="Araujo W.L."/>
            <person name="Silva A."/>
        </authorList>
    </citation>
    <scope>NUCLEOTIDE SEQUENCE [LARGE SCALE GENOMIC DNA]</scope>
    <source>
        <strain evidence="1 2">SR1.6/6</strain>
    </source>
</reference>
<accession>A0A6B9FI15</accession>
<organism evidence="1 2">
    <name type="scientific">Methylobacterium mesophilicum SR1.6/6</name>
    <dbReference type="NCBI Taxonomy" id="908290"/>
    <lineage>
        <taxon>Bacteria</taxon>
        <taxon>Pseudomonadati</taxon>
        <taxon>Pseudomonadota</taxon>
        <taxon>Alphaproteobacteria</taxon>
        <taxon>Hyphomicrobiales</taxon>
        <taxon>Methylobacteriaceae</taxon>
        <taxon>Methylobacterium</taxon>
    </lineage>
</organism>
<reference evidence="1 2" key="1">
    <citation type="journal article" date="2012" name="Genet. Mol. Biol.">
        <title>Analysis of 16S rRNA and mxaF genes revealing insights into Methylobacterium niche-specific plant association.</title>
        <authorList>
            <person name="Dourado M.N."/>
            <person name="Andreote F.D."/>
            <person name="Dini-Andreote F."/>
            <person name="Conti R."/>
            <person name="Araujo J.M."/>
            <person name="Araujo W.L."/>
        </authorList>
    </citation>
    <scope>NUCLEOTIDE SEQUENCE [LARGE SCALE GENOMIC DNA]</scope>
    <source>
        <strain evidence="1 2">SR1.6/6</strain>
    </source>
</reference>
<gene>
    <name evidence="1" type="ORF">MMSR116_06635</name>
</gene>
<evidence type="ECO:0000313" key="1">
    <source>
        <dbReference type="EMBL" id="QGY01609.1"/>
    </source>
</evidence>
<evidence type="ECO:0000313" key="2">
    <source>
        <dbReference type="Proteomes" id="UP000012488"/>
    </source>
</evidence>
<proteinExistence type="predicted"/>
<dbReference type="AlphaFoldDB" id="A0A6B9FI15"/>
<sequence length="125" mass="13806">MNPLIPETCIRDVVLDAFSLAVSYYKEFAISASDARQIAHANLKIKEYTSGIATIDLSIDPDGEIFLMPESADLVIQSLMNFMGDIDRQKNPLLAYHVGNLTIQCRNVQCLSSDSDDAVSTKNIH</sequence>
<protein>
    <submittedName>
        <fullName evidence="1">Uncharacterized protein</fullName>
    </submittedName>
</protein>
<name>A0A6B9FI15_9HYPH</name>
<dbReference type="KEGG" id="mmes:MMSR116_06635"/>